<feature type="region of interest" description="Disordered" evidence="1">
    <location>
        <begin position="98"/>
        <end position="123"/>
    </location>
</feature>
<feature type="region of interest" description="Disordered" evidence="1">
    <location>
        <begin position="139"/>
        <end position="166"/>
    </location>
</feature>
<dbReference type="AlphaFoldDB" id="A0AAD5VBS7"/>
<evidence type="ECO:0000256" key="1">
    <source>
        <dbReference type="SAM" id="MobiDB-lite"/>
    </source>
</evidence>
<feature type="compositionally biased region" description="Basic and acidic residues" evidence="1">
    <location>
        <begin position="337"/>
        <end position="346"/>
    </location>
</feature>
<feature type="region of interest" description="Disordered" evidence="1">
    <location>
        <begin position="178"/>
        <end position="275"/>
    </location>
</feature>
<accession>A0AAD5VBS7</accession>
<evidence type="ECO:0000313" key="2">
    <source>
        <dbReference type="EMBL" id="KAJ3491530.1"/>
    </source>
</evidence>
<comment type="caution">
    <text evidence="2">The sequence shown here is derived from an EMBL/GenBank/DDBJ whole genome shotgun (WGS) entry which is preliminary data.</text>
</comment>
<protein>
    <submittedName>
        <fullName evidence="2">Uncharacterized protein</fullName>
    </submittedName>
</protein>
<feature type="region of interest" description="Disordered" evidence="1">
    <location>
        <begin position="317"/>
        <end position="346"/>
    </location>
</feature>
<keyword evidence="3" id="KW-1185">Reference proteome</keyword>
<name>A0AAD5VBS7_9APHY</name>
<gene>
    <name evidence="2" type="ORF">NLI96_g655</name>
</gene>
<sequence length="370" mass="40951">MCPSLHDPLELSHLHPLYSHLHSSQSRPNTPLPFSTDMIASGHSEDLDHTYDHIFTLEQEFCSSFLCCGLHLSGLHDLLDHFEESHVVVIARDGRPIYPSPVPTTNSITPSASSSNRKRPTFDHPEAFSSIVISYPQPYPSLNLDSTQPEAPVTTDPLPSPQPRASRNQSIYTDILPSYGAQEHDPSTARRPRSNSTTPRNHDHYNMSNSTVVPSQPSSESSNPSTSANSDSIPVDGTHSAHPSTHATSSGSSESTRNHSPMDRKRSSAVVKLKYSPPKLRAISSRKGKMHHPQSLVFFLGLCRLITTDITHPLKLNGHHRAIPNPQKSPTKKTSFRKLESESERRARCVMVKHGNNEEGVDRVIQACEK</sequence>
<feature type="compositionally biased region" description="Polar residues" evidence="1">
    <location>
        <begin position="103"/>
        <end position="115"/>
    </location>
</feature>
<dbReference type="Proteomes" id="UP001212997">
    <property type="component" value="Unassembled WGS sequence"/>
</dbReference>
<proteinExistence type="predicted"/>
<feature type="compositionally biased region" description="Basic and acidic residues" evidence="1">
    <location>
        <begin position="256"/>
        <end position="266"/>
    </location>
</feature>
<evidence type="ECO:0000313" key="3">
    <source>
        <dbReference type="Proteomes" id="UP001212997"/>
    </source>
</evidence>
<dbReference type="EMBL" id="JANAWD010000011">
    <property type="protein sequence ID" value="KAJ3491530.1"/>
    <property type="molecule type" value="Genomic_DNA"/>
</dbReference>
<organism evidence="2 3">
    <name type="scientific">Meripilus lineatus</name>
    <dbReference type="NCBI Taxonomy" id="2056292"/>
    <lineage>
        <taxon>Eukaryota</taxon>
        <taxon>Fungi</taxon>
        <taxon>Dikarya</taxon>
        <taxon>Basidiomycota</taxon>
        <taxon>Agaricomycotina</taxon>
        <taxon>Agaricomycetes</taxon>
        <taxon>Polyporales</taxon>
        <taxon>Meripilaceae</taxon>
        <taxon>Meripilus</taxon>
    </lineage>
</organism>
<feature type="compositionally biased region" description="Low complexity" evidence="1">
    <location>
        <begin position="210"/>
        <end position="255"/>
    </location>
</feature>
<reference evidence="2" key="1">
    <citation type="submission" date="2022-07" db="EMBL/GenBank/DDBJ databases">
        <title>Genome Sequence of Physisporinus lineatus.</title>
        <authorList>
            <person name="Buettner E."/>
        </authorList>
    </citation>
    <scope>NUCLEOTIDE SEQUENCE</scope>
    <source>
        <strain evidence="2">VT162</strain>
    </source>
</reference>